<evidence type="ECO:0000256" key="1">
    <source>
        <dbReference type="ARBA" id="ARBA00005582"/>
    </source>
</evidence>
<dbReference type="PANTHER" id="PTHR13994">
    <property type="entry name" value="NUDIX HYDROLASE RELATED"/>
    <property type="match status" value="1"/>
</dbReference>
<dbReference type="EMBL" id="GBRH01197795">
    <property type="protein sequence ID" value="JAE00101.1"/>
    <property type="molecule type" value="Transcribed_RNA"/>
</dbReference>
<sequence>MDRSEYIPLAVKEGFRYHHAEESPLMLSYWITDEPCLLRLELAAS</sequence>
<feature type="domain" description="Pre-nudix hydrolase" evidence="3">
    <location>
        <begin position="2"/>
        <end position="31"/>
    </location>
</feature>
<organism evidence="4">
    <name type="scientific">Arundo donax</name>
    <name type="common">Giant reed</name>
    <name type="synonym">Donax arundinaceus</name>
    <dbReference type="NCBI Taxonomy" id="35708"/>
    <lineage>
        <taxon>Eukaryota</taxon>
        <taxon>Viridiplantae</taxon>
        <taxon>Streptophyta</taxon>
        <taxon>Embryophyta</taxon>
        <taxon>Tracheophyta</taxon>
        <taxon>Spermatophyta</taxon>
        <taxon>Magnoliopsida</taxon>
        <taxon>Liliopsida</taxon>
        <taxon>Poales</taxon>
        <taxon>Poaceae</taxon>
        <taxon>PACMAD clade</taxon>
        <taxon>Arundinoideae</taxon>
        <taxon>Arundineae</taxon>
        <taxon>Arundo</taxon>
    </lineage>
</organism>
<evidence type="ECO:0000256" key="2">
    <source>
        <dbReference type="ARBA" id="ARBA00022801"/>
    </source>
</evidence>
<dbReference type="InterPro" id="IPR040618">
    <property type="entry name" value="Pre-Nudix"/>
</dbReference>
<proteinExistence type="inferred from homology"/>
<evidence type="ECO:0000313" key="4">
    <source>
        <dbReference type="EMBL" id="JAE00101.1"/>
    </source>
</evidence>
<protein>
    <recommendedName>
        <fullName evidence="3">Pre-nudix hydrolase domain-containing protein</fullName>
    </recommendedName>
</protein>
<dbReference type="Pfam" id="PF18290">
    <property type="entry name" value="Nudix_hydro"/>
    <property type="match status" value="1"/>
</dbReference>
<dbReference type="AlphaFoldDB" id="A0A0A9EQJ3"/>
<reference evidence="4" key="2">
    <citation type="journal article" date="2015" name="Data Brief">
        <title>Shoot transcriptome of the giant reed, Arundo donax.</title>
        <authorList>
            <person name="Barrero R.A."/>
            <person name="Guerrero F.D."/>
            <person name="Moolhuijzen P."/>
            <person name="Goolsby J.A."/>
            <person name="Tidwell J."/>
            <person name="Bellgard S.E."/>
            <person name="Bellgard M.I."/>
        </authorList>
    </citation>
    <scope>NUCLEOTIDE SEQUENCE</scope>
    <source>
        <tissue evidence="4">Shoot tissue taken approximately 20 cm above the soil surface</tissue>
    </source>
</reference>
<accession>A0A0A9EQJ3</accession>
<evidence type="ECO:0000259" key="3">
    <source>
        <dbReference type="Pfam" id="PF18290"/>
    </source>
</evidence>
<dbReference type="PANTHER" id="PTHR13994:SF13">
    <property type="entry name" value="FI03680P"/>
    <property type="match status" value="1"/>
</dbReference>
<reference evidence="4" key="1">
    <citation type="submission" date="2014-09" db="EMBL/GenBank/DDBJ databases">
        <authorList>
            <person name="Magalhaes I.L.F."/>
            <person name="Oliveira U."/>
            <person name="Santos F.R."/>
            <person name="Vidigal T.H.D.A."/>
            <person name="Brescovit A.D."/>
            <person name="Santos A.J."/>
        </authorList>
    </citation>
    <scope>NUCLEOTIDE SEQUENCE</scope>
    <source>
        <tissue evidence="4">Shoot tissue taken approximately 20 cm above the soil surface</tissue>
    </source>
</reference>
<dbReference type="GO" id="GO:0035529">
    <property type="term" value="F:NADH pyrophosphatase activity"/>
    <property type="evidence" value="ECO:0007669"/>
    <property type="project" value="TreeGrafter"/>
</dbReference>
<name>A0A0A9EQJ3_ARUDO</name>
<dbReference type="GO" id="GO:0047631">
    <property type="term" value="F:ADP-ribose diphosphatase activity"/>
    <property type="evidence" value="ECO:0007669"/>
    <property type="project" value="TreeGrafter"/>
</dbReference>
<comment type="similarity">
    <text evidence="1">Belongs to the Nudix hydrolase family.</text>
</comment>
<dbReference type="InterPro" id="IPR003293">
    <property type="entry name" value="Nudix_hydrolase6-like"/>
</dbReference>
<dbReference type="Gene3D" id="3.40.630.30">
    <property type="match status" value="1"/>
</dbReference>
<keyword evidence="2" id="KW-0378">Hydrolase</keyword>
<dbReference type="GO" id="GO:0051287">
    <property type="term" value="F:NAD binding"/>
    <property type="evidence" value="ECO:0007669"/>
    <property type="project" value="TreeGrafter"/>
</dbReference>